<dbReference type="Gene3D" id="3.20.20.210">
    <property type="match status" value="1"/>
</dbReference>
<organism evidence="1 2">
    <name type="scientific">Arcicella rigui</name>
    <dbReference type="NCBI Taxonomy" id="797020"/>
    <lineage>
        <taxon>Bacteria</taxon>
        <taxon>Pseudomonadati</taxon>
        <taxon>Bacteroidota</taxon>
        <taxon>Cytophagia</taxon>
        <taxon>Cytophagales</taxon>
        <taxon>Flectobacillaceae</taxon>
        <taxon>Arcicella</taxon>
    </lineage>
</organism>
<gene>
    <name evidence="1" type="ORF">VB248_18735</name>
</gene>
<dbReference type="RefSeq" id="WP_323298353.1">
    <property type="nucleotide sequence ID" value="NZ_JAYFUM010000024.1"/>
</dbReference>
<keyword evidence="2" id="KW-1185">Reference proteome</keyword>
<accession>A0ABU5QEC3</accession>
<protein>
    <submittedName>
        <fullName evidence="1">Uroporphyrinogen decarboxylase family protein</fullName>
    </submittedName>
</protein>
<comment type="caution">
    <text evidence="1">The sequence shown here is derived from an EMBL/GenBank/DDBJ whole genome shotgun (WGS) entry which is preliminary data.</text>
</comment>
<dbReference type="SUPFAM" id="SSF51726">
    <property type="entry name" value="UROD/MetE-like"/>
    <property type="match status" value="1"/>
</dbReference>
<sequence length="303" mass="34581">MDISFWKHHPISDQHGHQLAQEAIDFQYKFQFDFLKLTPAGDWLAVCYGAEDEVWENDSVGRRKITGLPIKEIKDFYTLQNFSFQEDLLVEILKASNICCTQVEVPVYLTIFCPLSQLIQISGIDLFLRTIQTEPEAIYAALDVINHNTKKVIEKASEIGVKGLYYVTQHMQANLLSFEIYNQIGKLYDEDCLLKAAESFDAIIFHLHGNDCYACIAENIPKLSIHYSYNQAETINRISIKNAGYPIIYGLPALILSEANNLQDCKKILEKFPTNTLLTCDCVLPLDFPSEKINLWKSFAHSL</sequence>
<name>A0ABU5QEC3_9BACT</name>
<evidence type="ECO:0000313" key="2">
    <source>
        <dbReference type="Proteomes" id="UP001302949"/>
    </source>
</evidence>
<dbReference type="InterPro" id="IPR038071">
    <property type="entry name" value="UROD/MetE-like_sf"/>
</dbReference>
<evidence type="ECO:0000313" key="1">
    <source>
        <dbReference type="EMBL" id="MEA5141196.1"/>
    </source>
</evidence>
<proteinExistence type="predicted"/>
<dbReference type="EMBL" id="JAYFUM010000024">
    <property type="protein sequence ID" value="MEA5141196.1"/>
    <property type="molecule type" value="Genomic_DNA"/>
</dbReference>
<reference evidence="1 2" key="1">
    <citation type="submission" date="2023-12" db="EMBL/GenBank/DDBJ databases">
        <title>Novel species of the genus Arcicella isolated from rivers.</title>
        <authorList>
            <person name="Lu H."/>
        </authorList>
    </citation>
    <scope>NUCLEOTIDE SEQUENCE [LARGE SCALE GENOMIC DNA]</scope>
    <source>
        <strain evidence="1 2">KCTC 23307</strain>
    </source>
</reference>
<dbReference type="Proteomes" id="UP001302949">
    <property type="component" value="Unassembled WGS sequence"/>
</dbReference>